<proteinExistence type="predicted"/>
<protein>
    <submittedName>
        <fullName evidence="1">Uncharacterized protein</fullName>
    </submittedName>
</protein>
<dbReference type="Proteomes" id="UP000320085">
    <property type="component" value="Unassembled WGS sequence"/>
</dbReference>
<sequence>MSTSRQAPAELGYNEWQRLLAEVFFSRPGTPVVFFAADDELERVAPEVPGSGAAESLAHAVLSFVRLTDGGNMFASLRGLRAAWRSHPTGPPPTLPVLALTVLAATRMRRDTQASAANYYLRMAQALLPGGDAGEVETARFSMLHAFERDVVPMWRELHDWMCRSDGEFGISTVRSHPHWTNIGYPLSQALVRASDKALLTRFFAAIGVADRGVPAEAALLSYLRLWAVRHQTLSDTLRTALEDESLSAMLAPIIAGLAASWDGHVVTPEGRRHLDVRLVLDLDDWQGQWVLAGAMQPAGMALSGRVGGRECSTPVKPPAFGQYATLAGAPVPTGAAVEEGFRLHGDGVTAEFHASRLVALRQDAEAGGWVSGDGVEPYSELLLGVHPELAATVRAALDQAADDGWRILQQPPGEPLLEGFVIFRKVRFSDRDKLNEALAVLPGHMKRALRPVVTARPRLGFGLPLVRSVAQGCYLAGGEPDLLLPVAEEPRQVIAVLDGVSQEFKASGFPIPLSVLSGIEPGEHRIEADGESLRFTVLRRSPAEGPAAGTGSLSWKADSGMLAASPSPAGICGANAPECTGDTEPLLVRRGASESWWLHRDGTCTQAPEPAPAPVLASVGLQSMFYETDRPESAAWLVQKRRLGWGPPILLRRLAPEFRRITPEASRVWAQLTGPAAPAPGDAEAGLWALYARAWRLAHER</sequence>
<dbReference type="EMBL" id="VFQF01000002">
    <property type="protein sequence ID" value="TQN46528.1"/>
    <property type="molecule type" value="Genomic_DNA"/>
</dbReference>
<organism evidence="1 2">
    <name type="scientific">Humibacillus xanthopallidus</name>
    <dbReference type="NCBI Taxonomy" id="412689"/>
    <lineage>
        <taxon>Bacteria</taxon>
        <taxon>Bacillati</taxon>
        <taxon>Actinomycetota</taxon>
        <taxon>Actinomycetes</taxon>
        <taxon>Micrococcales</taxon>
        <taxon>Intrasporangiaceae</taxon>
        <taxon>Humibacillus</taxon>
    </lineage>
</organism>
<comment type="caution">
    <text evidence="1">The sequence shown here is derived from an EMBL/GenBank/DDBJ whole genome shotgun (WGS) entry which is preliminary data.</text>
</comment>
<evidence type="ECO:0000313" key="1">
    <source>
        <dbReference type="EMBL" id="TQN46528.1"/>
    </source>
</evidence>
<gene>
    <name evidence="1" type="ORF">FHX52_3253</name>
</gene>
<accession>A0A543PR29</accession>
<name>A0A543PR29_9MICO</name>
<reference evidence="1 2" key="1">
    <citation type="submission" date="2019-06" db="EMBL/GenBank/DDBJ databases">
        <title>Sequencing the genomes of 1000 actinobacteria strains.</title>
        <authorList>
            <person name="Klenk H.-P."/>
        </authorList>
    </citation>
    <scope>NUCLEOTIDE SEQUENCE [LARGE SCALE GENOMIC DNA]</scope>
    <source>
        <strain evidence="1 2">DSM 21776</strain>
    </source>
</reference>
<dbReference type="AlphaFoldDB" id="A0A543PR29"/>
<evidence type="ECO:0000313" key="2">
    <source>
        <dbReference type="Proteomes" id="UP000320085"/>
    </source>
</evidence>